<dbReference type="InterPro" id="IPR000182">
    <property type="entry name" value="GNAT_dom"/>
</dbReference>
<dbReference type="STRING" id="1437610.BREU_1057"/>
<dbReference type="SUPFAM" id="SSF55729">
    <property type="entry name" value="Acyl-CoA N-acyltransferases (Nat)"/>
    <property type="match status" value="1"/>
</dbReference>
<dbReference type="InterPro" id="IPR016181">
    <property type="entry name" value="Acyl_CoA_acyltransferase"/>
</dbReference>
<keyword evidence="6" id="KW-1185">Reference proteome</keyword>
<dbReference type="Pfam" id="PF00583">
    <property type="entry name" value="Acetyltransf_1"/>
    <property type="match status" value="1"/>
</dbReference>
<proteinExistence type="predicted"/>
<feature type="compositionally biased region" description="Acidic residues" evidence="3">
    <location>
        <begin position="111"/>
        <end position="126"/>
    </location>
</feature>
<dbReference type="CDD" id="cd04301">
    <property type="entry name" value="NAT_SF"/>
    <property type="match status" value="1"/>
</dbReference>
<evidence type="ECO:0000313" key="5">
    <source>
        <dbReference type="EMBL" id="KFI85874.1"/>
    </source>
</evidence>
<evidence type="ECO:0000259" key="4">
    <source>
        <dbReference type="PROSITE" id="PS51186"/>
    </source>
</evidence>
<dbReference type="AlphaFoldDB" id="A0A087CRH4"/>
<reference evidence="5 6" key="1">
    <citation type="submission" date="2014-03" db="EMBL/GenBank/DDBJ databases">
        <title>Genomics of Bifidobacteria.</title>
        <authorList>
            <person name="Ventura M."/>
            <person name="Milani C."/>
            <person name="Lugli G.A."/>
        </authorList>
    </citation>
    <scope>NUCLEOTIDE SEQUENCE [LARGE SCALE GENOMIC DNA]</scope>
    <source>
        <strain evidence="5 6">DSM 23975</strain>
    </source>
</reference>
<dbReference type="eggNOG" id="COG1247">
    <property type="taxonomic scope" value="Bacteria"/>
</dbReference>
<evidence type="ECO:0000256" key="3">
    <source>
        <dbReference type="SAM" id="MobiDB-lite"/>
    </source>
</evidence>
<feature type="domain" description="N-acetyltransferase" evidence="4">
    <location>
        <begin position="87"/>
        <end position="233"/>
    </location>
</feature>
<dbReference type="Gene3D" id="3.40.630.30">
    <property type="match status" value="1"/>
</dbReference>
<dbReference type="Proteomes" id="UP000028984">
    <property type="component" value="Unassembled WGS sequence"/>
</dbReference>
<evidence type="ECO:0000313" key="6">
    <source>
        <dbReference type="Proteomes" id="UP000028984"/>
    </source>
</evidence>
<evidence type="ECO:0000256" key="2">
    <source>
        <dbReference type="ARBA" id="ARBA00023315"/>
    </source>
</evidence>
<comment type="caution">
    <text evidence="5">The sequence shown here is derived from an EMBL/GenBank/DDBJ whole genome shotgun (WGS) entry which is preliminary data.</text>
</comment>
<organism evidence="5 6">
    <name type="scientific">Bifidobacterium reuteri DSM 23975</name>
    <dbReference type="NCBI Taxonomy" id="1437610"/>
    <lineage>
        <taxon>Bacteria</taxon>
        <taxon>Bacillati</taxon>
        <taxon>Actinomycetota</taxon>
        <taxon>Actinomycetes</taxon>
        <taxon>Bifidobacteriales</taxon>
        <taxon>Bifidobacteriaceae</taxon>
        <taxon>Bifidobacterium</taxon>
    </lineage>
</organism>
<dbReference type="EMBL" id="JGZK01000006">
    <property type="protein sequence ID" value="KFI85874.1"/>
    <property type="molecule type" value="Genomic_DNA"/>
</dbReference>
<name>A0A087CRH4_9BIFI</name>
<gene>
    <name evidence="5" type="ORF">BREU_1057</name>
</gene>
<sequence>MSYTYMFRPAVESDLQAITDIYNASVIAGGSTADLTPRSLDQRRTWVESHQPPYGVFVVEASTTESGDAAGSGGEAGNGVGSEGIASKVVVDSGDDTGATPSVAEDRGGMDDDANPEDSTDSEEGTGDGTEVVGFGALSVFYDRAGYDGVTDLAYYIDTDWQGRGAGTFLLEQLLDEARARHMRKACGIIFADNAGSIALMNRFGFTRFGLMPAAATDSTGTMRDMSYWYLDL</sequence>
<dbReference type="PANTHER" id="PTHR43072">
    <property type="entry name" value="N-ACETYLTRANSFERASE"/>
    <property type="match status" value="1"/>
</dbReference>
<accession>A0A087CRH4</accession>
<keyword evidence="1 5" id="KW-0808">Transferase</keyword>
<dbReference type="PROSITE" id="PS51186">
    <property type="entry name" value="GNAT"/>
    <property type="match status" value="1"/>
</dbReference>
<dbReference type="PANTHER" id="PTHR43072:SF23">
    <property type="entry name" value="UPF0039 PROTEIN C11D3.02C"/>
    <property type="match status" value="1"/>
</dbReference>
<evidence type="ECO:0000256" key="1">
    <source>
        <dbReference type="ARBA" id="ARBA00022679"/>
    </source>
</evidence>
<keyword evidence="2" id="KW-0012">Acyltransferase</keyword>
<protein>
    <submittedName>
        <fullName evidence="5">Acetyltransferase, GNAT family</fullName>
    </submittedName>
</protein>
<dbReference type="GO" id="GO:0016747">
    <property type="term" value="F:acyltransferase activity, transferring groups other than amino-acyl groups"/>
    <property type="evidence" value="ECO:0007669"/>
    <property type="project" value="InterPro"/>
</dbReference>
<feature type="region of interest" description="Disordered" evidence="3">
    <location>
        <begin position="91"/>
        <end position="130"/>
    </location>
</feature>